<proteinExistence type="inferred from homology"/>
<evidence type="ECO:0000256" key="8">
    <source>
        <dbReference type="ARBA" id="ARBA00022832"/>
    </source>
</evidence>
<comment type="pathway">
    <text evidence="2">Siderophore biosynthesis.</text>
</comment>
<dbReference type="SUPFAM" id="SSF56801">
    <property type="entry name" value="Acetyl-CoA synthetase-like"/>
    <property type="match status" value="1"/>
</dbReference>
<dbReference type="CDD" id="cd02440">
    <property type="entry name" value="AdoMet_MTases"/>
    <property type="match status" value="1"/>
</dbReference>
<dbReference type="SUPFAM" id="SSF52777">
    <property type="entry name" value="CoA-dependent acyltransferases"/>
    <property type="match status" value="2"/>
</dbReference>
<dbReference type="InterPro" id="IPR016035">
    <property type="entry name" value="Acyl_Trfase/lysoPLipase"/>
</dbReference>
<keyword evidence="6 14" id="KW-0808">Transferase</keyword>
<keyword evidence="5" id="KW-0436">Ligase</keyword>
<evidence type="ECO:0000256" key="5">
    <source>
        <dbReference type="ARBA" id="ARBA00022598"/>
    </source>
</evidence>
<keyword evidence="3" id="KW-0596">Phosphopantetheine</keyword>
<reference evidence="14" key="1">
    <citation type="submission" date="2019-12" db="EMBL/GenBank/DDBJ databases">
        <authorList>
            <person name="Cremers G."/>
        </authorList>
    </citation>
    <scope>NUCLEOTIDE SEQUENCE</scope>
    <source>
        <strain evidence="14">Mbul1</strain>
    </source>
</reference>
<keyword evidence="9" id="KW-0443">Lipid metabolism</keyword>
<dbReference type="InterPro" id="IPR057737">
    <property type="entry name" value="Condensation_MtbB-like"/>
</dbReference>
<dbReference type="SMART" id="SM00823">
    <property type="entry name" value="PKS_PP"/>
    <property type="match status" value="2"/>
</dbReference>
<dbReference type="InterPro" id="IPR025110">
    <property type="entry name" value="AMP-bd_C"/>
</dbReference>
<dbReference type="InterPro" id="IPR050091">
    <property type="entry name" value="PKS_NRPS_Biosynth_Enz"/>
</dbReference>
<dbReference type="PROSITE" id="PS00455">
    <property type="entry name" value="AMP_BINDING"/>
    <property type="match status" value="1"/>
</dbReference>
<dbReference type="Pfam" id="PF00698">
    <property type="entry name" value="Acyl_transf_1"/>
    <property type="match status" value="1"/>
</dbReference>
<dbReference type="CDD" id="cd08955">
    <property type="entry name" value="KR_2_FAS_SDR_x"/>
    <property type="match status" value="1"/>
</dbReference>
<accession>A0A679JB33</accession>
<dbReference type="FunFam" id="3.40.47.10:FF:000042">
    <property type="entry name" value="Polyketide synthase Pks13"/>
    <property type="match status" value="1"/>
</dbReference>
<dbReference type="InterPro" id="IPR001031">
    <property type="entry name" value="Thioesterase"/>
</dbReference>
<comment type="similarity">
    <text evidence="11">In the C-terminal section; belongs to the NRP synthetase family.</text>
</comment>
<keyword evidence="4" id="KW-0597">Phosphoprotein</keyword>
<keyword evidence="7" id="KW-0677">Repeat</keyword>
<dbReference type="CDD" id="cd19535">
    <property type="entry name" value="Cyc_NRPS"/>
    <property type="match status" value="1"/>
</dbReference>
<dbReference type="Pfam" id="PF02801">
    <property type="entry name" value="Ketoacyl-synt_C"/>
    <property type="match status" value="1"/>
</dbReference>
<dbReference type="Gene3D" id="3.40.366.10">
    <property type="entry name" value="Malonyl-Coenzyme A Acyl Carrier Protein, domain 2"/>
    <property type="match status" value="1"/>
</dbReference>
<dbReference type="InterPro" id="IPR000873">
    <property type="entry name" value="AMP-dep_synth/lig_dom"/>
</dbReference>
<dbReference type="Pfam" id="PF00109">
    <property type="entry name" value="ketoacyl-synt"/>
    <property type="match status" value="1"/>
</dbReference>
<dbReference type="InterPro" id="IPR013968">
    <property type="entry name" value="PKS_KR"/>
</dbReference>
<dbReference type="InterPro" id="IPR016039">
    <property type="entry name" value="Thiolase-like"/>
</dbReference>
<evidence type="ECO:0000313" key="14">
    <source>
        <dbReference type="EMBL" id="CAA2105848.1"/>
    </source>
</evidence>
<protein>
    <submittedName>
        <fullName evidence="14">Phthiocerol/phenolphthiocerol synthesis polyketide synthase type I PpsE</fullName>
        <ecNumber evidence="14">2.3.1.41</ecNumber>
    </submittedName>
</protein>
<dbReference type="EC" id="2.3.1.41" evidence="14"/>
<dbReference type="Gene3D" id="3.30.70.3290">
    <property type="match status" value="1"/>
</dbReference>
<dbReference type="InterPro" id="IPR020845">
    <property type="entry name" value="AMP-binding_CS"/>
</dbReference>
<dbReference type="GO" id="GO:0004315">
    <property type="term" value="F:3-oxoacyl-[acyl-carrier-protein] synthase activity"/>
    <property type="evidence" value="ECO:0007669"/>
    <property type="project" value="UniProtKB-EC"/>
</dbReference>
<dbReference type="InterPro" id="IPR020806">
    <property type="entry name" value="PKS_PP-bd"/>
</dbReference>
<dbReference type="SUPFAM" id="SSF52151">
    <property type="entry name" value="FabD/lysophospholipase-like"/>
    <property type="match status" value="1"/>
</dbReference>
<gene>
    <name evidence="14" type="primary">ppsE_3</name>
    <name evidence="14" type="ORF">MBUL_03394</name>
</gene>
<dbReference type="InterPro" id="IPR020802">
    <property type="entry name" value="TesA-like"/>
</dbReference>
<dbReference type="SUPFAM" id="SSF47336">
    <property type="entry name" value="ACP-like"/>
    <property type="match status" value="2"/>
</dbReference>
<dbReference type="GO" id="GO:0009403">
    <property type="term" value="P:toxin biosynthetic process"/>
    <property type="evidence" value="ECO:0007669"/>
    <property type="project" value="UniProtKB-ARBA"/>
</dbReference>
<feature type="domain" description="Carrier" evidence="12">
    <location>
        <begin position="2861"/>
        <end position="2936"/>
    </location>
</feature>
<dbReference type="GO" id="GO:0005886">
    <property type="term" value="C:plasma membrane"/>
    <property type="evidence" value="ECO:0007669"/>
    <property type="project" value="TreeGrafter"/>
</dbReference>
<dbReference type="GO" id="GO:0006633">
    <property type="term" value="P:fatty acid biosynthetic process"/>
    <property type="evidence" value="ECO:0007669"/>
    <property type="project" value="InterPro"/>
</dbReference>
<dbReference type="EMBL" id="LR743504">
    <property type="protein sequence ID" value="CAA2105848.1"/>
    <property type="molecule type" value="Genomic_DNA"/>
</dbReference>
<evidence type="ECO:0000259" key="13">
    <source>
        <dbReference type="PROSITE" id="PS52004"/>
    </source>
</evidence>
<dbReference type="Gene3D" id="3.40.47.10">
    <property type="match status" value="1"/>
</dbReference>
<dbReference type="SUPFAM" id="SSF51735">
    <property type="entry name" value="NAD(P)-binding Rossmann-fold domains"/>
    <property type="match status" value="2"/>
</dbReference>
<dbReference type="Pfam" id="PF00975">
    <property type="entry name" value="Thioesterase"/>
    <property type="match status" value="1"/>
</dbReference>
<dbReference type="PROSITE" id="PS50075">
    <property type="entry name" value="CARRIER"/>
    <property type="match status" value="2"/>
</dbReference>
<dbReference type="PROSITE" id="PS00012">
    <property type="entry name" value="PHOSPHOPANTETHEINE"/>
    <property type="match status" value="2"/>
</dbReference>
<dbReference type="Pfam" id="PF00668">
    <property type="entry name" value="Condensation"/>
    <property type="match status" value="1"/>
</dbReference>
<dbReference type="GO" id="GO:0004312">
    <property type="term" value="F:fatty acid synthase activity"/>
    <property type="evidence" value="ECO:0007669"/>
    <property type="project" value="TreeGrafter"/>
</dbReference>
<dbReference type="Gene3D" id="3.30.300.30">
    <property type="match status" value="1"/>
</dbReference>
<evidence type="ECO:0000256" key="6">
    <source>
        <dbReference type="ARBA" id="ARBA00022679"/>
    </source>
</evidence>
<dbReference type="SMART" id="SM00825">
    <property type="entry name" value="PKS_KS"/>
    <property type="match status" value="1"/>
</dbReference>
<dbReference type="CDD" id="cd00833">
    <property type="entry name" value="PKS"/>
    <property type="match status" value="1"/>
</dbReference>
<name>A0A679JB33_9HYPH</name>
<dbReference type="Gene3D" id="2.30.38.10">
    <property type="entry name" value="Luciferase, Domain 3"/>
    <property type="match status" value="1"/>
</dbReference>
<dbReference type="Pfam" id="PF13193">
    <property type="entry name" value="AMP-binding_C"/>
    <property type="match status" value="1"/>
</dbReference>
<evidence type="ECO:0000256" key="4">
    <source>
        <dbReference type="ARBA" id="ARBA00022553"/>
    </source>
</evidence>
<dbReference type="InterPro" id="IPR036736">
    <property type="entry name" value="ACP-like_sf"/>
</dbReference>
<dbReference type="Pfam" id="PF00550">
    <property type="entry name" value="PP-binding"/>
    <property type="match status" value="2"/>
</dbReference>
<dbReference type="Gene3D" id="3.40.50.1820">
    <property type="entry name" value="alpha/beta hydrolase"/>
    <property type="match status" value="1"/>
</dbReference>
<dbReference type="InterPro" id="IPR032821">
    <property type="entry name" value="PKS_assoc"/>
</dbReference>
<dbReference type="SUPFAM" id="SSF53335">
    <property type="entry name" value="S-adenosyl-L-methionine-dependent methyltransferases"/>
    <property type="match status" value="1"/>
</dbReference>
<dbReference type="InterPro" id="IPR016036">
    <property type="entry name" value="Malonyl_transacylase_ACP-bd"/>
</dbReference>
<keyword evidence="14" id="KW-0012">Acyltransferase</keyword>
<dbReference type="FunFam" id="3.30.559.30:FF:000006">
    <property type="entry name" value="Yersiniabactin polyketide/non-ribosomal peptide synthetase"/>
    <property type="match status" value="1"/>
</dbReference>
<dbReference type="InterPro" id="IPR014031">
    <property type="entry name" value="Ketoacyl_synth_C"/>
</dbReference>
<dbReference type="FunFam" id="3.30.559.10:FF:000023">
    <property type="entry name" value="Non-ribosomal peptide synthetase"/>
    <property type="match status" value="1"/>
</dbReference>
<feature type="domain" description="Carrier" evidence="12">
    <location>
        <begin position="1773"/>
        <end position="1851"/>
    </location>
</feature>
<dbReference type="GO" id="GO:0071770">
    <property type="term" value="P:DIM/DIP cell wall layer assembly"/>
    <property type="evidence" value="ECO:0007669"/>
    <property type="project" value="TreeGrafter"/>
</dbReference>
<dbReference type="FunFam" id="3.40.50.12780:FF:000012">
    <property type="entry name" value="Non-ribosomal peptide synthetase"/>
    <property type="match status" value="1"/>
</dbReference>
<dbReference type="SMART" id="SM00827">
    <property type="entry name" value="PKS_AT"/>
    <property type="match status" value="1"/>
</dbReference>
<dbReference type="PROSITE" id="PS00606">
    <property type="entry name" value="KS3_1"/>
    <property type="match status" value="1"/>
</dbReference>
<dbReference type="InterPro" id="IPR018201">
    <property type="entry name" value="Ketoacyl_synth_AS"/>
</dbReference>
<dbReference type="InterPro" id="IPR009081">
    <property type="entry name" value="PP-bd_ACP"/>
</dbReference>
<evidence type="ECO:0000256" key="11">
    <source>
        <dbReference type="ARBA" id="ARBA00029443"/>
    </source>
</evidence>
<dbReference type="SMART" id="SM00822">
    <property type="entry name" value="PKS_KR"/>
    <property type="match status" value="1"/>
</dbReference>
<dbReference type="InterPro" id="IPR013217">
    <property type="entry name" value="Methyltransf_12"/>
</dbReference>
<dbReference type="Pfam" id="PF16197">
    <property type="entry name" value="KAsynt_C_assoc"/>
    <property type="match status" value="1"/>
</dbReference>
<evidence type="ECO:0000256" key="3">
    <source>
        <dbReference type="ARBA" id="ARBA00022450"/>
    </source>
</evidence>
<dbReference type="SUPFAM" id="SSF53901">
    <property type="entry name" value="Thiolase-like"/>
    <property type="match status" value="1"/>
</dbReference>
<dbReference type="InterPro" id="IPR036291">
    <property type="entry name" value="NAD(P)-bd_dom_sf"/>
</dbReference>
<dbReference type="Gene3D" id="3.30.559.10">
    <property type="entry name" value="Chloramphenicol acetyltransferase-like domain"/>
    <property type="match status" value="1"/>
</dbReference>
<dbReference type="PANTHER" id="PTHR43775:SF37">
    <property type="entry name" value="SI:DKEY-61P9.11"/>
    <property type="match status" value="1"/>
</dbReference>
<dbReference type="InterPro" id="IPR001242">
    <property type="entry name" value="Condensation_dom"/>
</dbReference>
<dbReference type="InterPro" id="IPR020841">
    <property type="entry name" value="PKS_Beta-ketoAc_synthase_dom"/>
</dbReference>
<feature type="domain" description="Ketosynthase family 3 (KS3)" evidence="13">
    <location>
        <begin position="10"/>
        <end position="434"/>
    </location>
</feature>
<dbReference type="InterPro" id="IPR057326">
    <property type="entry name" value="KR_dom"/>
</dbReference>
<dbReference type="Gene3D" id="3.30.559.30">
    <property type="entry name" value="Nonribosomal peptide synthetase, condensation domain"/>
    <property type="match status" value="1"/>
</dbReference>
<dbReference type="GO" id="GO:0005737">
    <property type="term" value="C:cytoplasm"/>
    <property type="evidence" value="ECO:0007669"/>
    <property type="project" value="TreeGrafter"/>
</dbReference>
<dbReference type="NCBIfam" id="TIGR01733">
    <property type="entry name" value="AA-adenyl-dom"/>
    <property type="match status" value="1"/>
</dbReference>
<dbReference type="InterPro" id="IPR001227">
    <property type="entry name" value="Ac_transferase_dom_sf"/>
</dbReference>
<dbReference type="InterPro" id="IPR010071">
    <property type="entry name" value="AA_adenyl_dom"/>
</dbReference>
<dbReference type="SUPFAM" id="SSF53474">
    <property type="entry name" value="alpha/beta-Hydrolases"/>
    <property type="match status" value="1"/>
</dbReference>
<dbReference type="PANTHER" id="PTHR43775">
    <property type="entry name" value="FATTY ACID SYNTHASE"/>
    <property type="match status" value="1"/>
</dbReference>
<keyword evidence="10" id="KW-0511">Multifunctional enzyme</keyword>
<dbReference type="SMART" id="SM00824">
    <property type="entry name" value="PKS_TE"/>
    <property type="match status" value="1"/>
</dbReference>
<sequence length="3172" mass="339470">MTGTPLADLPHAIAVIGLSGRFSGAPDADGLWRLLRQGRSGISRFTPAELEAAGVAKATFEHPDYVPAAGTIDDVDLFDATLFGFSAHEAALIDPQHRLFLECAWTALESAGYPPGVQPLAVGVFAGSSLGSYLSASPGDLGSGQGAAQLHGLIGNDKDYLTTRISHRLNLTGPSIGIQTACSTSLVAVHLAAQSLLSGECDMALAGGVSITIPQTAGYRYQDGLILSPDGRCRPFDAAAGGTLGGNGVGVVLLKPLAQALSDGDPIRAVIRGSAVNNDGSDKVGYTAPSIGGQMRVVREALAIAEAPATSIGYVEAHGTGTALGDPIEVEALTRAFAVDERGYCALGSVKSNLGHLDAAAGIASLIKTVLALEAGEVPPTLHYSRPNPRIDFSASPFFVADRLMPWPERGGPRRAGVSSFGFGGTNAHLILEQAPGGLDTGAPDVTEPTLLILSSGSVEQVGRLAGRHRDALLAGASPANIAMTAALHRRTFPVRAAILADDALALSSALAELSEGRIPKEGFTGTIAGDRPIRVAFQFSGQGGLSAGAAARLHARFPAFRDEIERCTAQRPEVRRFLLDREDAPGSTAEIVQPALFAYQLALVALWRSFGVIPATVLGHSVGELAAAVTSGALNAEEAWHFIEERGRLTAEAVLPGSMHAVMASEDRVRAALAPFTADVVIAAVNGPNECVLAGASALLDRISAAFEAEGVTTRQLAITHPFHCPNVDPMLPALHLAARRLVPRVPHTAFVSSRYGRALSDGEKLDASYWTTQLREPVRYADALKALEPTTFDAVLEIGPRSTLTKLGRRNAPDGVFTESADRGTDPVCAVLRTLGLLFCSGATLDWTVLYRGHPASPRRITAPTYPFARERHWHPDAGRLDGASDRKTAQLWDDVARSAEIHAEAGSPLVEPELHVSREAAVEDLAAAGAARALARLGFGESTEGAVSATEASDSLRIAPVHRQLVQRLLDGLVQAGRLTRTGDRFEALLAPDEAEVERLKHAAEASWQVWPAMRGITLEAVDRFADALAGRVDPREILFGDSSAATARAVYAEMPNARYFNGILRDALRAFVETWPRNRPLRVLEIGGGTAATTERLLPLLPPARTRYVFTDISPLFLRLAQARFIEYPFLETALFDVGKPPAGQGFEGGSFDLVVAANVLHVAPDLGEAVRHVRSLLAEGGLVLAYEIIRPTMIGEITTGLLLPEIVDAERRGVQPMASATVWQRTLGEAGFDAVAILPLDDRPAACLPERVLLARAGREGDRRDLDQTLPRDVAYRIEWSCVSSLRESASLIGEEWILAGDQIAEAQRIALEITRLGGRVITVSALADVETVAAFARTLHPDGGRRRFVDLRALDPSGASRPPGREQRRLCGGLLDILAGFEQAGVALGRLCVVTEGSQAVLHDETVTVEAAPLWGMARVVALGHPELACRQIDLDPAGPRDAGALICAITADVPEPLLALRGGTSYVPRLRRVRLDSLPERPFAVAVDGWHVIAGGLGGLGLTVARWLADQGARRIALLVRSEPNDRQRSSIEEIALAGVDIRALRADITNRDALGAAFDLLAKSGAPVRTIIHCAVARNVETGKEGWQSFADILAPKVDGAWALHEISVARSFSLDAFVLFSSSVSVAPAFGMPHYVAANTFLDALAHHRRSAGLPALSLSWGAWLDVGAVADPDHAEHLRRGGLRGFSPATGLALLDAALKRDVAHLALIDAEWPRMLRQYGEEQTPPIFSELIVRQRESSVSRRGTHERDVTFLERLRAAFPTERSEMLQAWLAAAFGVLLNRPAETVARDVNLIELGLDSLMFIDMASGLGTALGVKVSPSDLLRHFSVRAMAERLLPGLIEITSCPGSPALCEPALADLFVPRPDERYAPFPLTDVQQAYWIGRRRELELGNTACQGYTEFDCLDLDVPRLEAAWRRLIGRHEMLRMVILPDGQQRIIEAPPPYRIAITDLAGLSEKEREAQLEAIRYALSHKVRPTDLWPLSDVQVTRVDARRSRLHVGIDNVAIDGRSIGIVLSEWIALYSNIEAELPAPALSFRDYVLAFHAYRKTPGYARAQAYWHSQLSHLPAAPDLPLACNPSSITEPRFVRHTFQLKRECWDPLKMAASRRGLTAAALLLAAYAETLACWSKSPRLTINAPVFTRLPVHPGVNDVVGEFTSNTLVGLDLSGEDSFLDRARNVQAQLFHDLEHSVVSGIEVVRSMMRSGGDAKTSAMPVVFTSTFGLSRDNDTSYANNVAAFSAFGREVFSISQTPQVWLDNHVHDIDGGLGVNWDVVEGLFAPGVIEAMFAAYRGLLEGLASGEGEGGRDPWSDPRPVQLPMAQRAVRDMLNATAADLGPEGLLHAAVLAQARTTPNRIAVIDPERSLSYRTLAAEAEALAGELDVRLGPPAGSDELVAVALSKGWRQVVAVLAVLISGRAYMPLDPDLPDARQRAILAEGQPVAVLARGTLAAHASTETACPVLVVEPRPGAALAAHPPAPRSRPRDLAYVIFTSGSTGVPKGVMIEHRAALNTVRDVNARFGIGAEDGVFGLSSLSFDLSVYDLFGPLSCGGRLVLPAPGEARDPEAWAARLTREAVTVWNTVPALWQMLVEHAPRLPSPPRLVLLSGDWIPLDLIPRSRALFPSSRLVSLGGATEAAIWSVAHPVEEEAGSDWRSVPYGRPLANQRLHVLGPDLSPRPDWVVGDLFIAGDGLARGYWRDPVRTQTSFPVHPRSGERLYRTGDLARVRPDGTLEFLGREDQQVKVAGHRIELGEIEAALNRCDGVAGSVAAALGHPPGPRRLAAWIVATDASAPPAVETLRRSLADTLPAYMLPRTIALIDAIPLSQNGKIDRAKLPDIRDTDTETGGETLQTANEVALAAAWRAVLQSNAPGRADHFFEFGGNSLLAVRLVNTLRDDHQLSLPLSSVFAEPTLGRLARNLRPIRNGDGLVLSPLRDGDGEGPVLFCVSDALSEGGVFRALAGAWRDARPLVSVPGRIEGEGDDALSRHVAAVIAAIRLRQPRGPYTFIGYSTGGLIAWEIAAALERAGEIVHGVALVDSRPLPSSLAQDEAALRRILDHGGSSGASIHVLRRTVAAVARARLAPLQGPTLLLEAASRPPHLNAPHDAWRDAWRQGGTVHSGHLRRATIGGDHFTCLQPPHVAALADRLAQMFAASIEEPV</sequence>
<dbReference type="InterPro" id="IPR029058">
    <property type="entry name" value="AB_hydrolase_fold"/>
</dbReference>
<evidence type="ECO:0000256" key="2">
    <source>
        <dbReference type="ARBA" id="ARBA00004924"/>
    </source>
</evidence>
<dbReference type="SUPFAM" id="SSF55048">
    <property type="entry name" value="Probable ACP-binding domain of malonyl-CoA ACP transacylase"/>
    <property type="match status" value="1"/>
</dbReference>
<dbReference type="Pfam" id="PF08659">
    <property type="entry name" value="KR"/>
    <property type="match status" value="1"/>
</dbReference>
<dbReference type="InterPro" id="IPR014030">
    <property type="entry name" value="Ketoacyl_synth_N"/>
</dbReference>
<dbReference type="InterPro" id="IPR023213">
    <property type="entry name" value="CAT-like_dom_sf"/>
</dbReference>
<organism evidence="14">
    <name type="scientific">Methylobacterium bullatum</name>
    <dbReference type="NCBI Taxonomy" id="570505"/>
    <lineage>
        <taxon>Bacteria</taxon>
        <taxon>Pseudomonadati</taxon>
        <taxon>Pseudomonadota</taxon>
        <taxon>Alphaproteobacteria</taxon>
        <taxon>Hyphomicrobiales</taxon>
        <taxon>Methylobacteriaceae</taxon>
        <taxon>Methylobacterium</taxon>
    </lineage>
</organism>
<dbReference type="InterPro" id="IPR014043">
    <property type="entry name" value="Acyl_transferase_dom"/>
</dbReference>
<dbReference type="Pfam" id="PF00501">
    <property type="entry name" value="AMP-binding"/>
    <property type="match status" value="1"/>
</dbReference>
<evidence type="ECO:0000256" key="1">
    <source>
        <dbReference type="ARBA" id="ARBA00001957"/>
    </source>
</evidence>
<dbReference type="InterPro" id="IPR029063">
    <property type="entry name" value="SAM-dependent_MTases_sf"/>
</dbReference>
<comment type="cofactor">
    <cofactor evidence="1">
        <name>pantetheine 4'-phosphate</name>
        <dbReference type="ChEBI" id="CHEBI:47942"/>
    </cofactor>
</comment>
<evidence type="ECO:0000256" key="9">
    <source>
        <dbReference type="ARBA" id="ARBA00023098"/>
    </source>
</evidence>
<dbReference type="GO" id="GO:0016874">
    <property type="term" value="F:ligase activity"/>
    <property type="evidence" value="ECO:0007669"/>
    <property type="project" value="UniProtKB-KW"/>
</dbReference>
<dbReference type="PROSITE" id="PS52004">
    <property type="entry name" value="KS3_2"/>
    <property type="match status" value="1"/>
</dbReference>
<evidence type="ECO:0000256" key="10">
    <source>
        <dbReference type="ARBA" id="ARBA00023268"/>
    </source>
</evidence>
<dbReference type="Pfam" id="PF08242">
    <property type="entry name" value="Methyltransf_12"/>
    <property type="match status" value="1"/>
</dbReference>
<dbReference type="Gene3D" id="3.40.50.720">
    <property type="entry name" value="NAD(P)-binding Rossmann-like Domain"/>
    <property type="match status" value="1"/>
</dbReference>
<evidence type="ECO:0000259" key="12">
    <source>
        <dbReference type="PROSITE" id="PS50075"/>
    </source>
</evidence>
<evidence type="ECO:0000256" key="7">
    <source>
        <dbReference type="ARBA" id="ARBA00022737"/>
    </source>
</evidence>
<dbReference type="Gene3D" id="1.10.1200.10">
    <property type="entry name" value="ACP-like"/>
    <property type="match status" value="2"/>
</dbReference>
<dbReference type="Gene3D" id="3.40.50.150">
    <property type="entry name" value="Vaccinia Virus protein VP39"/>
    <property type="match status" value="1"/>
</dbReference>
<dbReference type="InterPro" id="IPR006162">
    <property type="entry name" value="Ppantetheine_attach_site"/>
</dbReference>
<dbReference type="InterPro" id="IPR045851">
    <property type="entry name" value="AMP-bd_C_sf"/>
</dbReference>
<dbReference type="GO" id="GO:0031177">
    <property type="term" value="F:phosphopantetheine binding"/>
    <property type="evidence" value="ECO:0007669"/>
    <property type="project" value="InterPro"/>
</dbReference>
<dbReference type="Gene3D" id="3.40.50.980">
    <property type="match status" value="2"/>
</dbReference>
<keyword evidence="8" id="KW-0276">Fatty acid metabolism</keyword>